<dbReference type="PANTHER" id="PTHR48081:SF8">
    <property type="entry name" value="ALPHA_BETA HYDROLASE FOLD-3 DOMAIN-CONTAINING PROTEIN-RELATED"/>
    <property type="match status" value="1"/>
</dbReference>
<dbReference type="Gene3D" id="3.40.50.1820">
    <property type="entry name" value="alpha/beta hydrolase"/>
    <property type="match status" value="1"/>
</dbReference>
<dbReference type="GO" id="GO:0016787">
    <property type="term" value="F:hydrolase activity"/>
    <property type="evidence" value="ECO:0007669"/>
    <property type="project" value="UniProtKB-KW"/>
</dbReference>
<dbReference type="InterPro" id="IPR013094">
    <property type="entry name" value="AB_hydrolase_3"/>
</dbReference>
<dbReference type="Proteomes" id="UP000267223">
    <property type="component" value="Unassembled WGS sequence"/>
</dbReference>
<dbReference type="Pfam" id="PF07859">
    <property type="entry name" value="Abhydrolase_3"/>
    <property type="match status" value="1"/>
</dbReference>
<evidence type="ECO:0000259" key="2">
    <source>
        <dbReference type="Pfam" id="PF07859"/>
    </source>
</evidence>
<keyword evidence="4" id="KW-1185">Reference proteome</keyword>
<evidence type="ECO:0000313" key="4">
    <source>
        <dbReference type="Proteomes" id="UP000267223"/>
    </source>
</evidence>
<organism evidence="3 4">
    <name type="scientific">Hanamia caeni</name>
    <dbReference type="NCBI Taxonomy" id="2294116"/>
    <lineage>
        <taxon>Bacteria</taxon>
        <taxon>Pseudomonadati</taxon>
        <taxon>Bacteroidota</taxon>
        <taxon>Chitinophagia</taxon>
        <taxon>Chitinophagales</taxon>
        <taxon>Chitinophagaceae</taxon>
        <taxon>Hanamia</taxon>
    </lineage>
</organism>
<dbReference type="InterPro" id="IPR029058">
    <property type="entry name" value="AB_hydrolase_fold"/>
</dbReference>
<sequence>MEKFRINGSNVFTIRSRDSDNRKHILYLHGGAYVQSFSRPHWSFLADMLKATGCTITAPDYPLAPTYTYVDAFDMVVKLYKQMMQTNEAENMILMGDSAGGGFALALAQRLRDKHLPQPGQIILLLPGWI</sequence>
<name>A0A3M9NQA7_9BACT</name>
<dbReference type="InterPro" id="IPR050300">
    <property type="entry name" value="GDXG_lipolytic_enzyme"/>
</dbReference>
<keyword evidence="1 3" id="KW-0378">Hydrolase</keyword>
<protein>
    <submittedName>
        <fullName evidence="3">Alpha/beta hydrolase</fullName>
    </submittedName>
</protein>
<dbReference type="SUPFAM" id="SSF53474">
    <property type="entry name" value="alpha/beta-Hydrolases"/>
    <property type="match status" value="1"/>
</dbReference>
<gene>
    <name evidence="3" type="ORF">EFY79_01435</name>
</gene>
<comment type="caution">
    <text evidence="3">The sequence shown here is derived from an EMBL/GenBank/DDBJ whole genome shotgun (WGS) entry which is preliminary data.</text>
</comment>
<accession>A0A3M9NQA7</accession>
<dbReference type="PANTHER" id="PTHR48081">
    <property type="entry name" value="AB HYDROLASE SUPERFAMILY PROTEIN C4A8.06C"/>
    <property type="match status" value="1"/>
</dbReference>
<dbReference type="AlphaFoldDB" id="A0A3M9NQA7"/>
<reference evidence="3 4" key="1">
    <citation type="submission" date="2018-11" db="EMBL/GenBank/DDBJ databases">
        <title>Draft genome sequence of Ferruginibacter sp. BO-59.</title>
        <authorList>
            <person name="Im W.T."/>
        </authorList>
    </citation>
    <scope>NUCLEOTIDE SEQUENCE [LARGE SCALE GENOMIC DNA]</scope>
    <source>
        <strain evidence="3 4">BO-59</strain>
    </source>
</reference>
<feature type="domain" description="Alpha/beta hydrolase fold-3" evidence="2">
    <location>
        <begin position="25"/>
        <end position="128"/>
    </location>
</feature>
<proteinExistence type="predicted"/>
<dbReference type="EMBL" id="RJJR01000001">
    <property type="protein sequence ID" value="RNI39991.1"/>
    <property type="molecule type" value="Genomic_DNA"/>
</dbReference>
<evidence type="ECO:0000256" key="1">
    <source>
        <dbReference type="ARBA" id="ARBA00022801"/>
    </source>
</evidence>
<dbReference type="OrthoDB" id="9815425at2"/>
<evidence type="ECO:0000313" key="3">
    <source>
        <dbReference type="EMBL" id="RNI39991.1"/>
    </source>
</evidence>